<dbReference type="PIRSF" id="PIRSF000303">
    <property type="entry name" value="Glutathion_perox"/>
    <property type="match status" value="1"/>
</dbReference>
<dbReference type="PROSITE" id="PS00763">
    <property type="entry name" value="GLUTATHIONE_PEROXID_2"/>
    <property type="match status" value="1"/>
</dbReference>
<proteinExistence type="inferred from homology"/>
<evidence type="ECO:0000256" key="5">
    <source>
        <dbReference type="RuleBase" id="RU000499"/>
    </source>
</evidence>
<evidence type="ECO:0000256" key="4">
    <source>
        <dbReference type="PIRSR" id="PIRSR000303-1"/>
    </source>
</evidence>
<dbReference type="PANTHER" id="PTHR11592:SF78">
    <property type="entry name" value="GLUTATHIONE PEROXIDASE"/>
    <property type="match status" value="1"/>
</dbReference>
<evidence type="ECO:0000256" key="3">
    <source>
        <dbReference type="ARBA" id="ARBA00023002"/>
    </source>
</evidence>
<name>A0A6S7BCL7_9BURK</name>
<dbReference type="InterPro" id="IPR013766">
    <property type="entry name" value="Thioredoxin_domain"/>
</dbReference>
<feature type="domain" description="Thioredoxin" evidence="6">
    <location>
        <begin position="1"/>
        <end position="160"/>
    </location>
</feature>
<comment type="similarity">
    <text evidence="1 5">Belongs to the glutathione peroxidase family.</text>
</comment>
<dbReference type="Gene3D" id="3.40.30.10">
    <property type="entry name" value="Glutaredoxin"/>
    <property type="match status" value="1"/>
</dbReference>
<protein>
    <recommendedName>
        <fullName evidence="5">Glutathione peroxidase</fullName>
    </recommendedName>
</protein>
<dbReference type="Proteomes" id="UP000494115">
    <property type="component" value="Unassembled WGS sequence"/>
</dbReference>
<reference evidence="7 8" key="1">
    <citation type="submission" date="2020-04" db="EMBL/GenBank/DDBJ databases">
        <authorList>
            <person name="De Canck E."/>
        </authorList>
    </citation>
    <scope>NUCLEOTIDE SEQUENCE [LARGE SCALE GENOMIC DNA]</scope>
    <source>
        <strain evidence="7 8">LMG 28138</strain>
    </source>
</reference>
<dbReference type="InterPro" id="IPR029759">
    <property type="entry name" value="GPX_AS"/>
</dbReference>
<dbReference type="GO" id="GO:0004601">
    <property type="term" value="F:peroxidase activity"/>
    <property type="evidence" value="ECO:0007669"/>
    <property type="project" value="UniProtKB-KW"/>
</dbReference>
<accession>A0A6S7BCL7</accession>
<evidence type="ECO:0000256" key="2">
    <source>
        <dbReference type="ARBA" id="ARBA00022559"/>
    </source>
</evidence>
<feature type="active site" evidence="4">
    <location>
        <position position="36"/>
    </location>
</feature>
<dbReference type="InterPro" id="IPR029760">
    <property type="entry name" value="GPX_CS"/>
</dbReference>
<dbReference type="InterPro" id="IPR000889">
    <property type="entry name" value="Glutathione_peroxidase"/>
</dbReference>
<dbReference type="Pfam" id="PF00255">
    <property type="entry name" value="GSHPx"/>
    <property type="match status" value="1"/>
</dbReference>
<evidence type="ECO:0000313" key="7">
    <source>
        <dbReference type="EMBL" id="CAB3794862.1"/>
    </source>
</evidence>
<sequence length="160" mass="17999">MDTIYSFSAPALDGSLVSFERYRGKVLLIVNTASECGFTPQYEGLQNLHEKYRERGLAVLGFPCNQFGKQEPGDAAQIGAFCEKNYGVSFQMFDKIDVNGDDAHPLYKYLKDEAPGLLGLEGIKWNFTKFLVDRNGEVTQRYAPLTKPDAMERDIEQLLS</sequence>
<dbReference type="PROSITE" id="PS00460">
    <property type="entry name" value="GLUTATHIONE_PEROXID_1"/>
    <property type="match status" value="1"/>
</dbReference>
<dbReference type="PROSITE" id="PS51355">
    <property type="entry name" value="GLUTATHIONE_PEROXID_3"/>
    <property type="match status" value="1"/>
</dbReference>
<dbReference type="PRINTS" id="PR01011">
    <property type="entry name" value="GLUTPROXDASE"/>
</dbReference>
<dbReference type="PANTHER" id="PTHR11592">
    <property type="entry name" value="GLUTATHIONE PEROXIDASE"/>
    <property type="match status" value="1"/>
</dbReference>
<dbReference type="GO" id="GO:0034599">
    <property type="term" value="P:cellular response to oxidative stress"/>
    <property type="evidence" value="ECO:0007669"/>
    <property type="project" value="TreeGrafter"/>
</dbReference>
<gene>
    <name evidence="7" type="primary">gpx1</name>
    <name evidence="7" type="ORF">LMG28138_03763</name>
</gene>
<dbReference type="RefSeq" id="WP_175106282.1">
    <property type="nucleotide sequence ID" value="NZ_CADIKM010000020.1"/>
</dbReference>
<dbReference type="FunFam" id="3.40.30.10:FF:000010">
    <property type="entry name" value="Glutathione peroxidase"/>
    <property type="match status" value="1"/>
</dbReference>
<dbReference type="InterPro" id="IPR036249">
    <property type="entry name" value="Thioredoxin-like_sf"/>
</dbReference>
<keyword evidence="3 5" id="KW-0560">Oxidoreductase</keyword>
<evidence type="ECO:0000256" key="1">
    <source>
        <dbReference type="ARBA" id="ARBA00006926"/>
    </source>
</evidence>
<dbReference type="PROSITE" id="PS51352">
    <property type="entry name" value="THIOREDOXIN_2"/>
    <property type="match status" value="1"/>
</dbReference>
<organism evidence="7 8">
    <name type="scientific">Pararobbsia alpina</name>
    <dbReference type="NCBI Taxonomy" id="621374"/>
    <lineage>
        <taxon>Bacteria</taxon>
        <taxon>Pseudomonadati</taxon>
        <taxon>Pseudomonadota</taxon>
        <taxon>Betaproteobacteria</taxon>
        <taxon>Burkholderiales</taxon>
        <taxon>Burkholderiaceae</taxon>
        <taxon>Pararobbsia</taxon>
    </lineage>
</organism>
<dbReference type="CDD" id="cd00340">
    <property type="entry name" value="GSH_Peroxidase"/>
    <property type="match status" value="1"/>
</dbReference>
<keyword evidence="2 5" id="KW-0575">Peroxidase</keyword>
<dbReference type="AlphaFoldDB" id="A0A6S7BCL7"/>
<evidence type="ECO:0000259" key="6">
    <source>
        <dbReference type="PROSITE" id="PS51352"/>
    </source>
</evidence>
<dbReference type="SUPFAM" id="SSF52833">
    <property type="entry name" value="Thioredoxin-like"/>
    <property type="match status" value="1"/>
</dbReference>
<dbReference type="EMBL" id="CADIKM010000020">
    <property type="protein sequence ID" value="CAB3794862.1"/>
    <property type="molecule type" value="Genomic_DNA"/>
</dbReference>
<evidence type="ECO:0000313" key="8">
    <source>
        <dbReference type="Proteomes" id="UP000494115"/>
    </source>
</evidence>
<keyword evidence="8" id="KW-1185">Reference proteome</keyword>